<dbReference type="InterPro" id="IPR050638">
    <property type="entry name" value="AA-Vitamin_Transporters"/>
</dbReference>
<feature type="transmembrane region" description="Helical" evidence="6">
    <location>
        <begin position="114"/>
        <end position="135"/>
    </location>
</feature>
<comment type="similarity">
    <text evidence="2">Belongs to the EamA transporter family.</text>
</comment>
<feature type="transmembrane region" description="Helical" evidence="6">
    <location>
        <begin position="177"/>
        <end position="201"/>
    </location>
</feature>
<dbReference type="InterPro" id="IPR037185">
    <property type="entry name" value="EmrE-like"/>
</dbReference>
<evidence type="ECO:0000256" key="3">
    <source>
        <dbReference type="ARBA" id="ARBA00022692"/>
    </source>
</evidence>
<name>A0AAJ6B407_9MICO</name>
<feature type="transmembrane region" description="Helical" evidence="6">
    <location>
        <begin position="279"/>
        <end position="296"/>
    </location>
</feature>
<keyword evidence="4 6" id="KW-1133">Transmembrane helix</keyword>
<feature type="transmembrane region" description="Helical" evidence="6">
    <location>
        <begin position="147"/>
        <end position="165"/>
    </location>
</feature>
<dbReference type="EMBL" id="CP119321">
    <property type="protein sequence ID" value="WEK12366.1"/>
    <property type="molecule type" value="Genomic_DNA"/>
</dbReference>
<feature type="transmembrane region" description="Helical" evidence="6">
    <location>
        <begin position="31"/>
        <end position="56"/>
    </location>
</feature>
<evidence type="ECO:0000256" key="6">
    <source>
        <dbReference type="SAM" id="Phobius"/>
    </source>
</evidence>
<reference evidence="7" key="1">
    <citation type="submission" date="2023-03" db="EMBL/GenBank/DDBJ databases">
        <title>Andean soil-derived lignocellulolytic bacterial consortium as a source of novel taxa and putative plastic-active enzymes.</title>
        <authorList>
            <person name="Diaz-Garcia L."/>
            <person name="Chuvochina M."/>
            <person name="Feuerriegel G."/>
            <person name="Bunk B."/>
            <person name="Sproer C."/>
            <person name="Streit W.R."/>
            <person name="Rodriguez L.M."/>
            <person name="Overmann J."/>
            <person name="Jimenez D.J."/>
        </authorList>
    </citation>
    <scope>NUCLEOTIDE SEQUENCE</scope>
    <source>
        <strain evidence="7">MAG 4610</strain>
    </source>
</reference>
<feature type="transmembrane region" description="Helical" evidence="6">
    <location>
        <begin position="250"/>
        <end position="272"/>
    </location>
</feature>
<protein>
    <submittedName>
        <fullName evidence="7">EamA family transporter</fullName>
    </submittedName>
</protein>
<feature type="transmembrane region" description="Helical" evidence="6">
    <location>
        <begin position="62"/>
        <end position="82"/>
    </location>
</feature>
<evidence type="ECO:0000256" key="4">
    <source>
        <dbReference type="ARBA" id="ARBA00022989"/>
    </source>
</evidence>
<dbReference type="AlphaFoldDB" id="A0AAJ6B407"/>
<keyword evidence="3 6" id="KW-0812">Transmembrane</keyword>
<dbReference type="GO" id="GO:0016020">
    <property type="term" value="C:membrane"/>
    <property type="evidence" value="ECO:0007669"/>
    <property type="project" value="UniProtKB-SubCell"/>
</dbReference>
<evidence type="ECO:0000256" key="1">
    <source>
        <dbReference type="ARBA" id="ARBA00004141"/>
    </source>
</evidence>
<feature type="transmembrane region" description="Helical" evidence="6">
    <location>
        <begin position="6"/>
        <end position="24"/>
    </location>
</feature>
<comment type="subcellular location">
    <subcellularLocation>
        <location evidence="1">Membrane</location>
        <topology evidence="1">Multi-pass membrane protein</topology>
    </subcellularLocation>
</comment>
<dbReference type="SUPFAM" id="SSF103481">
    <property type="entry name" value="Multidrug resistance efflux transporter EmrE"/>
    <property type="match status" value="2"/>
</dbReference>
<organism evidence="7 8">
    <name type="scientific">Candidatus Microbacterium phytovorans</name>
    <dbReference type="NCBI Taxonomy" id="3121374"/>
    <lineage>
        <taxon>Bacteria</taxon>
        <taxon>Bacillati</taxon>
        <taxon>Actinomycetota</taxon>
        <taxon>Actinomycetes</taxon>
        <taxon>Micrococcales</taxon>
        <taxon>Microbacteriaceae</taxon>
        <taxon>Microbacterium</taxon>
    </lineage>
</organism>
<sequence length="297" mass="29532">MLAASVAFLGALVYGSADFLGGLAARRLRPLLVTAVAAFSGLLVLAVAFPVLGGVWRAEDVAWGAASGIAGAVAVGLLYACLAIGPMSVLSPLTAVVSAVAPMLWGLLVEGERLAPIGYVGLVVAVVAIVLVAFLPGERITRPSLKAVVMAVGSGVAIGAFLVLLDRTSADSGVVPLLVNRAVAGTIASVVVLGAVAVAVRRGRAAASVLTSAENSSPARRAWLLAVVCGCVDATANLLLVIALRSGGDLAVISALTALYPAGTVLLAAIVLREHIARVQSVGLALALTAGVLLAVS</sequence>
<evidence type="ECO:0000313" key="7">
    <source>
        <dbReference type="EMBL" id="WEK12366.1"/>
    </source>
</evidence>
<keyword evidence="5 6" id="KW-0472">Membrane</keyword>
<proteinExistence type="inferred from homology"/>
<accession>A0AAJ6B407</accession>
<evidence type="ECO:0000256" key="5">
    <source>
        <dbReference type="ARBA" id="ARBA00023136"/>
    </source>
</evidence>
<dbReference type="Gene3D" id="1.10.3730.20">
    <property type="match status" value="1"/>
</dbReference>
<dbReference type="Proteomes" id="UP001213972">
    <property type="component" value="Chromosome"/>
</dbReference>
<gene>
    <name evidence="7" type="ORF">P0Y48_07695</name>
</gene>
<feature type="transmembrane region" description="Helical" evidence="6">
    <location>
        <begin position="222"/>
        <end position="244"/>
    </location>
</feature>
<dbReference type="PANTHER" id="PTHR32322">
    <property type="entry name" value="INNER MEMBRANE TRANSPORTER"/>
    <property type="match status" value="1"/>
</dbReference>
<dbReference type="PANTHER" id="PTHR32322:SF2">
    <property type="entry name" value="EAMA DOMAIN-CONTAINING PROTEIN"/>
    <property type="match status" value="1"/>
</dbReference>
<feature type="transmembrane region" description="Helical" evidence="6">
    <location>
        <begin position="89"/>
        <end position="108"/>
    </location>
</feature>
<evidence type="ECO:0000313" key="8">
    <source>
        <dbReference type="Proteomes" id="UP001213972"/>
    </source>
</evidence>
<evidence type="ECO:0000256" key="2">
    <source>
        <dbReference type="ARBA" id="ARBA00007362"/>
    </source>
</evidence>